<name>A0AA88A368_FICCA</name>
<comment type="caution">
    <text evidence="1">The sequence shown here is derived from an EMBL/GenBank/DDBJ whole genome shotgun (WGS) entry which is preliminary data.</text>
</comment>
<protein>
    <submittedName>
        <fullName evidence="1">Uncharacterized protein</fullName>
    </submittedName>
</protein>
<dbReference type="EMBL" id="BTGU01000019">
    <property type="protein sequence ID" value="GMN44929.1"/>
    <property type="molecule type" value="Genomic_DNA"/>
</dbReference>
<organism evidence="1 2">
    <name type="scientific">Ficus carica</name>
    <name type="common">Common fig</name>
    <dbReference type="NCBI Taxonomy" id="3494"/>
    <lineage>
        <taxon>Eukaryota</taxon>
        <taxon>Viridiplantae</taxon>
        <taxon>Streptophyta</taxon>
        <taxon>Embryophyta</taxon>
        <taxon>Tracheophyta</taxon>
        <taxon>Spermatophyta</taxon>
        <taxon>Magnoliopsida</taxon>
        <taxon>eudicotyledons</taxon>
        <taxon>Gunneridae</taxon>
        <taxon>Pentapetalae</taxon>
        <taxon>rosids</taxon>
        <taxon>fabids</taxon>
        <taxon>Rosales</taxon>
        <taxon>Moraceae</taxon>
        <taxon>Ficeae</taxon>
        <taxon>Ficus</taxon>
    </lineage>
</organism>
<evidence type="ECO:0000313" key="1">
    <source>
        <dbReference type="EMBL" id="GMN44929.1"/>
    </source>
</evidence>
<gene>
    <name evidence="1" type="ORF">TIFTF001_014126</name>
</gene>
<proteinExistence type="predicted"/>
<evidence type="ECO:0000313" key="2">
    <source>
        <dbReference type="Proteomes" id="UP001187192"/>
    </source>
</evidence>
<dbReference type="AlphaFoldDB" id="A0AA88A368"/>
<dbReference type="Proteomes" id="UP001187192">
    <property type="component" value="Unassembled WGS sequence"/>
</dbReference>
<keyword evidence="2" id="KW-1185">Reference proteome</keyword>
<reference evidence="1" key="1">
    <citation type="submission" date="2023-07" db="EMBL/GenBank/DDBJ databases">
        <title>draft genome sequence of fig (Ficus carica).</title>
        <authorList>
            <person name="Takahashi T."/>
            <person name="Nishimura K."/>
        </authorList>
    </citation>
    <scope>NUCLEOTIDE SEQUENCE</scope>
</reference>
<sequence length="74" mass="8206">MMGWGLARPEVVEARGVVADIEGSPATVGRSLATERIRVGRDKMCNEERDPKSATWEYAADALTLWWPTAIRTC</sequence>
<accession>A0AA88A368</accession>